<keyword evidence="9" id="KW-1185">Reference proteome</keyword>
<dbReference type="AlphaFoldDB" id="A0A9W6BGE8"/>
<dbReference type="GO" id="GO:0010181">
    <property type="term" value="F:FMN binding"/>
    <property type="evidence" value="ECO:0007669"/>
    <property type="project" value="InterPro"/>
</dbReference>
<protein>
    <recommendedName>
        <fullName evidence="7">Flavin reductase like domain-containing protein</fullName>
    </recommendedName>
</protein>
<evidence type="ECO:0000259" key="7">
    <source>
        <dbReference type="SMART" id="SM00903"/>
    </source>
</evidence>
<dbReference type="Gene3D" id="2.30.110.10">
    <property type="entry name" value="Electron Transport, Fmn-binding Protein, Chain A"/>
    <property type="match status" value="1"/>
</dbReference>
<dbReference type="InterPro" id="IPR002563">
    <property type="entry name" value="Flavin_Rdtase-like_dom"/>
</dbReference>
<keyword evidence="6" id="KW-0472">Membrane</keyword>
<proteinExistence type="inferred from homology"/>
<comment type="cofactor">
    <cofactor evidence="1">
        <name>FMN</name>
        <dbReference type="ChEBI" id="CHEBI:58210"/>
    </cofactor>
</comment>
<dbReference type="SMART" id="SM00903">
    <property type="entry name" value="Flavin_Reduct"/>
    <property type="match status" value="1"/>
</dbReference>
<evidence type="ECO:0000256" key="2">
    <source>
        <dbReference type="ARBA" id="ARBA00022630"/>
    </source>
</evidence>
<dbReference type="Pfam" id="PF01613">
    <property type="entry name" value="Flavin_Reduct"/>
    <property type="match status" value="1"/>
</dbReference>
<evidence type="ECO:0000256" key="5">
    <source>
        <dbReference type="SAM" id="MobiDB-lite"/>
    </source>
</evidence>
<keyword evidence="6" id="KW-0812">Transmembrane</keyword>
<dbReference type="OrthoDB" id="10250990at2759"/>
<dbReference type="InterPro" id="IPR012349">
    <property type="entry name" value="Split_barrel_FMN-bd"/>
</dbReference>
<keyword evidence="2" id="KW-0285">Flavoprotein</keyword>
<dbReference type="Proteomes" id="UP001165080">
    <property type="component" value="Unassembled WGS sequence"/>
</dbReference>
<dbReference type="EMBL" id="BRXU01000004">
    <property type="protein sequence ID" value="GLC51692.1"/>
    <property type="molecule type" value="Genomic_DNA"/>
</dbReference>
<organism evidence="8 9">
    <name type="scientific">Pleodorina starrii</name>
    <dbReference type="NCBI Taxonomy" id="330485"/>
    <lineage>
        <taxon>Eukaryota</taxon>
        <taxon>Viridiplantae</taxon>
        <taxon>Chlorophyta</taxon>
        <taxon>core chlorophytes</taxon>
        <taxon>Chlorophyceae</taxon>
        <taxon>CS clade</taxon>
        <taxon>Chlamydomonadales</taxon>
        <taxon>Volvocaceae</taxon>
        <taxon>Pleodorina</taxon>
    </lineage>
</organism>
<reference evidence="8 9" key="1">
    <citation type="journal article" date="2023" name="Commun. Biol.">
        <title>Reorganization of the ancestral sex-determining regions during the evolution of trioecy in Pleodorina starrii.</title>
        <authorList>
            <person name="Takahashi K."/>
            <person name="Suzuki S."/>
            <person name="Kawai-Toyooka H."/>
            <person name="Yamamoto K."/>
            <person name="Hamaji T."/>
            <person name="Ootsuki R."/>
            <person name="Yamaguchi H."/>
            <person name="Kawachi M."/>
            <person name="Higashiyama T."/>
            <person name="Nozaki H."/>
        </authorList>
    </citation>
    <scope>NUCLEOTIDE SEQUENCE [LARGE SCALE GENOMIC DNA]</scope>
    <source>
        <strain evidence="8 9">NIES-4479</strain>
    </source>
</reference>
<feature type="region of interest" description="Disordered" evidence="5">
    <location>
        <begin position="326"/>
        <end position="349"/>
    </location>
</feature>
<sequence length="349" mass="37285">MVAVLPYLYTRKRRFDSLACRLHFPTTNGREPAKGMAFALLGAFTLGVAVTIGAREGVARFLGRRRTQRDSEDCTQANGSHPLPAPEPAWQPARVVSPPHTEWKPGAPQPCPLPGAGEFLLVDPSALPASEVYPLVISAAVPRPVAFISSVDESGAVNLSPYSFFNAMGFNPPTVAIGLCHSASRPEGKKDTLRNIEQTGEFVVNITSEWFVEAANHTCGDYPPGVDEMRLAGLTPLPSTKVKPPRVAESAVHMECVLRDIHRVHDSSGTVTTSIVIGQVVAFHVSPAVAGRSPSGRLTVDLARLAPVARCGGVTYARCTELYDMPRPDKDGKYPASSKPVAPKVSSSS</sequence>
<evidence type="ECO:0000256" key="6">
    <source>
        <dbReference type="SAM" id="Phobius"/>
    </source>
</evidence>
<evidence type="ECO:0000256" key="1">
    <source>
        <dbReference type="ARBA" id="ARBA00001917"/>
    </source>
</evidence>
<feature type="domain" description="Flavin reductase like" evidence="7">
    <location>
        <begin position="138"/>
        <end position="295"/>
    </location>
</feature>
<dbReference type="PANTHER" id="PTHR33798">
    <property type="entry name" value="FLAVOPROTEIN OXYGENASE"/>
    <property type="match status" value="1"/>
</dbReference>
<feature type="region of interest" description="Disordered" evidence="5">
    <location>
        <begin position="65"/>
        <end position="89"/>
    </location>
</feature>
<comment type="similarity">
    <text evidence="4">Belongs to the flavoredoxin family.</text>
</comment>
<evidence type="ECO:0000313" key="9">
    <source>
        <dbReference type="Proteomes" id="UP001165080"/>
    </source>
</evidence>
<keyword evidence="3" id="KW-0288">FMN</keyword>
<accession>A0A9W6BGE8</accession>
<dbReference type="PANTHER" id="PTHR33798:SF5">
    <property type="entry name" value="FLAVIN REDUCTASE LIKE DOMAIN-CONTAINING PROTEIN"/>
    <property type="match status" value="1"/>
</dbReference>
<feature type="compositionally biased region" description="Low complexity" evidence="5">
    <location>
        <begin position="336"/>
        <end position="349"/>
    </location>
</feature>
<keyword evidence="6" id="KW-1133">Transmembrane helix</keyword>
<evidence type="ECO:0000256" key="3">
    <source>
        <dbReference type="ARBA" id="ARBA00022643"/>
    </source>
</evidence>
<gene>
    <name evidence="8" type="primary">PLEST004997</name>
    <name evidence="8" type="ORF">PLESTB_000529700</name>
</gene>
<name>A0A9W6BGE8_9CHLO</name>
<evidence type="ECO:0000256" key="4">
    <source>
        <dbReference type="ARBA" id="ARBA00038054"/>
    </source>
</evidence>
<evidence type="ECO:0000313" key="8">
    <source>
        <dbReference type="EMBL" id="GLC51692.1"/>
    </source>
</evidence>
<comment type="caution">
    <text evidence="8">The sequence shown here is derived from an EMBL/GenBank/DDBJ whole genome shotgun (WGS) entry which is preliminary data.</text>
</comment>
<dbReference type="SUPFAM" id="SSF50475">
    <property type="entry name" value="FMN-binding split barrel"/>
    <property type="match status" value="1"/>
</dbReference>
<feature type="transmembrane region" description="Helical" evidence="6">
    <location>
        <begin position="35"/>
        <end position="54"/>
    </location>
</feature>